<evidence type="ECO:0000313" key="27">
    <source>
        <dbReference type="Proteomes" id="UP001179952"/>
    </source>
</evidence>
<dbReference type="PROSITE" id="PS00107">
    <property type="entry name" value="PROTEIN_KINASE_ATP"/>
    <property type="match status" value="1"/>
</dbReference>
<dbReference type="Gene3D" id="3.50.4.10">
    <property type="entry name" value="Hepatocyte Growth Factor"/>
    <property type="match status" value="1"/>
</dbReference>
<evidence type="ECO:0000256" key="3">
    <source>
        <dbReference type="ARBA" id="ARBA00022536"/>
    </source>
</evidence>
<dbReference type="SMART" id="SM00108">
    <property type="entry name" value="B_lectin"/>
    <property type="match status" value="1"/>
</dbReference>
<evidence type="ECO:0000256" key="8">
    <source>
        <dbReference type="ARBA" id="ARBA00022741"/>
    </source>
</evidence>
<sequence length="858" mass="92170">MAPLTLCSSIASLISLSLLLSAACAGPVRTGPIPATTNFTASNMRFVDSDGAFLSSDNGTFKASMHNPLSQQSNFYLSVLHSASNRVIWSANRDSPVSDSAALLLSPSGLSVSAANASPVWSTPRLPRPVASMRLLETGNLVLLDSANTSLWQSFDYPTDTFVSGQSLRVGADLVSSASETDFASGDYRFSVSVADAGLSWRGQRYWSLSTDPRAFRNSGADAAYFVMNETGLYLLGEVARVVVWKVDLPRSSSSLRIATLDHRGQFSVISSPGGADFPIDRCDLPLSCGSLGLCLHGGPNGTSCGCPSGFVTSPSNGCVPSDKSVSLASNSSCSDTYTSLGGGIDYFANMFSVATTTGRGLSECQVLCSKNCSCSGFFYKGSSKSCFLLRDRPGSVFQSSASRASTVAGYIKIVHGGSPSNQTPDKGRRGGLPLIAKIILPCLAASALIIVFALGFLWWRRYRYAKHFKGRKFFYGHNASPSTADNNEDDEDSIAIPGLPARFTFAELEEATEGFKTCIGTGGFGAVYKGVLPDKTPIAVKKIGGVGVHGKREFCTEIAVIGNIHHINLVKLKGYCAQRAQRLLVYEYMDRGSLDRSLFGAAGHPVLEWQEREDIALGAARGLAYLHTGCDHKILHCDVKPENILLHGPSQVKISDFGLSKLLSPEQSNLFTTMRGTRGYLAPEWLTNSAISDRTDVYSYGMVLLEIVRGRKNCVKGSNEGESASGSSNESGFSYFPMLALDMHEQGRYMELVDPRLEGRVEAKEVEKLVKVALCCVQEEPTARPSMACVVGMLEGTMEVREPRVELLNFLRFYGRRFVHESPRTIAEVLGGSTTPTSSGGSLPLSYLSSQQVSGPR</sequence>
<dbReference type="PROSITE" id="PS50948">
    <property type="entry name" value="PAN"/>
    <property type="match status" value="1"/>
</dbReference>
<evidence type="ECO:0000256" key="17">
    <source>
        <dbReference type="ARBA" id="ARBA00048679"/>
    </source>
</evidence>
<keyword evidence="12 21" id="KW-0472">Membrane</keyword>
<evidence type="ECO:0000256" key="19">
    <source>
        <dbReference type="PROSITE-ProRule" id="PRU10141"/>
    </source>
</evidence>
<comment type="similarity">
    <text evidence="18">Belongs to the protein kinase superfamily. Ser/Thr protein kinase family.</text>
</comment>
<evidence type="ECO:0000256" key="20">
    <source>
        <dbReference type="SAM" id="MobiDB-lite"/>
    </source>
</evidence>
<evidence type="ECO:0000256" key="9">
    <source>
        <dbReference type="ARBA" id="ARBA00022777"/>
    </source>
</evidence>
<keyword evidence="4 18" id="KW-0808">Transferase</keyword>
<feature type="domain" description="Bulb-type lectin" evidence="24">
    <location>
        <begin position="38"/>
        <end position="156"/>
    </location>
</feature>
<dbReference type="CDD" id="cd00028">
    <property type="entry name" value="B_lectin"/>
    <property type="match status" value="1"/>
</dbReference>
<dbReference type="Gene3D" id="3.30.200.20">
    <property type="entry name" value="Phosphorylase Kinase, domain 1"/>
    <property type="match status" value="1"/>
</dbReference>
<name>A0AAV9BR62_ACOGR</name>
<evidence type="ECO:0000313" key="26">
    <source>
        <dbReference type="EMBL" id="KAK1279311.1"/>
    </source>
</evidence>
<keyword evidence="11 21" id="KW-1133">Transmembrane helix</keyword>
<organism evidence="26 27">
    <name type="scientific">Acorus gramineus</name>
    <name type="common">Dwarf sweet flag</name>
    <dbReference type="NCBI Taxonomy" id="55184"/>
    <lineage>
        <taxon>Eukaryota</taxon>
        <taxon>Viridiplantae</taxon>
        <taxon>Streptophyta</taxon>
        <taxon>Embryophyta</taxon>
        <taxon>Tracheophyta</taxon>
        <taxon>Spermatophyta</taxon>
        <taxon>Magnoliopsida</taxon>
        <taxon>Liliopsida</taxon>
        <taxon>Acoraceae</taxon>
        <taxon>Acorus</taxon>
    </lineage>
</organism>
<keyword evidence="27" id="KW-1185">Reference proteome</keyword>
<accession>A0AAV9BR62</accession>
<evidence type="ECO:0000256" key="6">
    <source>
        <dbReference type="ARBA" id="ARBA00022729"/>
    </source>
</evidence>
<dbReference type="Gene3D" id="2.90.10.30">
    <property type="match status" value="1"/>
</dbReference>
<protein>
    <recommendedName>
        <fullName evidence="18">Receptor-like serine/threonine-protein kinase</fullName>
        <ecNumber evidence="18">2.7.11.1</ecNumber>
    </recommendedName>
</protein>
<dbReference type="InterPro" id="IPR017441">
    <property type="entry name" value="Protein_kinase_ATP_BS"/>
</dbReference>
<comment type="catalytic activity">
    <reaction evidence="17 18">
        <text>L-seryl-[protein] + ATP = O-phospho-L-seryl-[protein] + ADP + H(+)</text>
        <dbReference type="Rhea" id="RHEA:17989"/>
        <dbReference type="Rhea" id="RHEA-COMP:9863"/>
        <dbReference type="Rhea" id="RHEA-COMP:11604"/>
        <dbReference type="ChEBI" id="CHEBI:15378"/>
        <dbReference type="ChEBI" id="CHEBI:29999"/>
        <dbReference type="ChEBI" id="CHEBI:30616"/>
        <dbReference type="ChEBI" id="CHEBI:83421"/>
        <dbReference type="ChEBI" id="CHEBI:456216"/>
        <dbReference type="EC" id="2.7.11.1"/>
    </reaction>
</comment>
<dbReference type="GO" id="GO:0004674">
    <property type="term" value="F:protein serine/threonine kinase activity"/>
    <property type="evidence" value="ECO:0007669"/>
    <property type="project" value="UniProtKB-KW"/>
</dbReference>
<evidence type="ECO:0000256" key="13">
    <source>
        <dbReference type="ARBA" id="ARBA00023157"/>
    </source>
</evidence>
<keyword evidence="14" id="KW-0675">Receptor</keyword>
<dbReference type="Gene3D" id="1.10.510.10">
    <property type="entry name" value="Transferase(Phosphotransferase) domain 1"/>
    <property type="match status" value="1"/>
</dbReference>
<dbReference type="SUPFAM" id="SSF56112">
    <property type="entry name" value="Protein kinase-like (PK-like)"/>
    <property type="match status" value="1"/>
</dbReference>
<evidence type="ECO:0000256" key="14">
    <source>
        <dbReference type="ARBA" id="ARBA00023170"/>
    </source>
</evidence>
<dbReference type="GO" id="GO:0005524">
    <property type="term" value="F:ATP binding"/>
    <property type="evidence" value="ECO:0007669"/>
    <property type="project" value="UniProtKB-UniRule"/>
</dbReference>
<dbReference type="InterPro" id="IPR051343">
    <property type="entry name" value="G-type_lectin_kinases/EP1-like"/>
</dbReference>
<keyword evidence="8 18" id="KW-0547">Nucleotide-binding</keyword>
<evidence type="ECO:0000256" key="11">
    <source>
        <dbReference type="ARBA" id="ARBA00022989"/>
    </source>
</evidence>
<dbReference type="SUPFAM" id="SSF51110">
    <property type="entry name" value="alpha-D-mannose-specific plant lectins"/>
    <property type="match status" value="1"/>
</dbReference>
<feature type="signal peptide" evidence="22">
    <location>
        <begin position="1"/>
        <end position="25"/>
    </location>
</feature>
<proteinExistence type="inferred from homology"/>
<comment type="catalytic activity">
    <reaction evidence="16 18">
        <text>L-threonyl-[protein] + ATP = O-phospho-L-threonyl-[protein] + ADP + H(+)</text>
        <dbReference type="Rhea" id="RHEA:46608"/>
        <dbReference type="Rhea" id="RHEA-COMP:11060"/>
        <dbReference type="Rhea" id="RHEA-COMP:11605"/>
        <dbReference type="ChEBI" id="CHEBI:15378"/>
        <dbReference type="ChEBI" id="CHEBI:30013"/>
        <dbReference type="ChEBI" id="CHEBI:30616"/>
        <dbReference type="ChEBI" id="CHEBI:61977"/>
        <dbReference type="ChEBI" id="CHEBI:456216"/>
        <dbReference type="EC" id="2.7.11.1"/>
    </reaction>
</comment>
<evidence type="ECO:0000256" key="7">
    <source>
        <dbReference type="ARBA" id="ARBA00022734"/>
    </source>
</evidence>
<feature type="domain" description="Protein kinase" evidence="23">
    <location>
        <begin position="514"/>
        <end position="806"/>
    </location>
</feature>
<dbReference type="GO" id="GO:0030246">
    <property type="term" value="F:carbohydrate binding"/>
    <property type="evidence" value="ECO:0007669"/>
    <property type="project" value="UniProtKB-KW"/>
</dbReference>
<dbReference type="Pfam" id="PF00069">
    <property type="entry name" value="Pkinase"/>
    <property type="match status" value="1"/>
</dbReference>
<dbReference type="PANTHER" id="PTHR47976:SF60">
    <property type="entry name" value="RECEPTOR-LIKE SERINE_THREONINE-PROTEIN KINASE"/>
    <property type="match status" value="1"/>
</dbReference>
<evidence type="ECO:0000256" key="5">
    <source>
        <dbReference type="ARBA" id="ARBA00022692"/>
    </source>
</evidence>
<feature type="domain" description="Bulb-type lectin" evidence="24">
    <location>
        <begin position="159"/>
        <end position="282"/>
    </location>
</feature>
<feature type="region of interest" description="Disordered" evidence="20">
    <location>
        <begin position="831"/>
        <end position="858"/>
    </location>
</feature>
<dbReference type="PROSITE" id="PS50927">
    <property type="entry name" value="BULB_LECTIN"/>
    <property type="match status" value="2"/>
</dbReference>
<dbReference type="PROSITE" id="PS00108">
    <property type="entry name" value="PROTEIN_KINASE_ST"/>
    <property type="match status" value="1"/>
</dbReference>
<dbReference type="InterPro" id="IPR001480">
    <property type="entry name" value="Bulb-type_lectin_dom"/>
</dbReference>
<comment type="caution">
    <text evidence="26">The sequence shown here is derived from an EMBL/GenBank/DDBJ whole genome shotgun (WGS) entry which is preliminary data.</text>
</comment>
<dbReference type="FunFam" id="1.10.510.10:FF:000621">
    <property type="entry name" value="Serine/threonine-protein kinase"/>
    <property type="match status" value="1"/>
</dbReference>
<feature type="domain" description="Apple" evidence="25">
    <location>
        <begin position="334"/>
        <end position="415"/>
    </location>
</feature>
<dbReference type="Pfam" id="PF01453">
    <property type="entry name" value="B_lectin"/>
    <property type="match status" value="1"/>
</dbReference>
<evidence type="ECO:0000259" key="23">
    <source>
        <dbReference type="PROSITE" id="PS50011"/>
    </source>
</evidence>
<feature type="binding site" evidence="19">
    <location>
        <position position="543"/>
    </location>
    <ligand>
        <name>ATP</name>
        <dbReference type="ChEBI" id="CHEBI:30616"/>
    </ligand>
</feature>
<keyword evidence="9 18" id="KW-0418">Kinase</keyword>
<keyword evidence="15" id="KW-0325">Glycoprotein</keyword>
<dbReference type="InterPro" id="IPR008271">
    <property type="entry name" value="Ser/Thr_kinase_AS"/>
</dbReference>
<dbReference type="GO" id="GO:0051707">
    <property type="term" value="P:response to other organism"/>
    <property type="evidence" value="ECO:0007669"/>
    <property type="project" value="UniProtKB-ARBA"/>
</dbReference>
<dbReference type="Proteomes" id="UP001179952">
    <property type="component" value="Unassembled WGS sequence"/>
</dbReference>
<evidence type="ECO:0000256" key="15">
    <source>
        <dbReference type="ARBA" id="ARBA00023180"/>
    </source>
</evidence>
<dbReference type="GO" id="GO:0016020">
    <property type="term" value="C:membrane"/>
    <property type="evidence" value="ECO:0007669"/>
    <property type="project" value="UniProtKB-SubCell"/>
</dbReference>
<evidence type="ECO:0000256" key="12">
    <source>
        <dbReference type="ARBA" id="ARBA00023136"/>
    </source>
</evidence>
<keyword evidence="5 21" id="KW-0812">Transmembrane</keyword>
<evidence type="ECO:0000256" key="10">
    <source>
        <dbReference type="ARBA" id="ARBA00022840"/>
    </source>
</evidence>
<dbReference type="InterPro" id="IPR036426">
    <property type="entry name" value="Bulb-type_lectin_dom_sf"/>
</dbReference>
<dbReference type="PANTHER" id="PTHR47976">
    <property type="entry name" value="G-TYPE LECTIN S-RECEPTOR-LIKE SERINE/THREONINE-PROTEIN KINASE SD2-5"/>
    <property type="match status" value="1"/>
</dbReference>
<dbReference type="EC" id="2.7.11.1" evidence="18"/>
<feature type="chain" id="PRO_5043798914" description="Receptor-like serine/threonine-protein kinase" evidence="22">
    <location>
        <begin position="26"/>
        <end position="858"/>
    </location>
</feature>
<dbReference type="FunFam" id="3.30.200.20:FF:000178">
    <property type="entry name" value="serine/threonine-protein kinase PBS1-like"/>
    <property type="match status" value="1"/>
</dbReference>
<keyword evidence="7" id="KW-0430">Lectin</keyword>
<keyword evidence="2 18" id="KW-0723">Serine/threonine-protein kinase</keyword>
<evidence type="ECO:0000259" key="25">
    <source>
        <dbReference type="PROSITE" id="PS50948"/>
    </source>
</evidence>
<dbReference type="InterPro" id="IPR003609">
    <property type="entry name" value="Pan_app"/>
</dbReference>
<evidence type="ECO:0000256" key="21">
    <source>
        <dbReference type="SAM" id="Phobius"/>
    </source>
</evidence>
<keyword evidence="3" id="KW-0245">EGF-like domain</keyword>
<keyword evidence="6 22" id="KW-0732">Signal</keyword>
<dbReference type="InterPro" id="IPR000719">
    <property type="entry name" value="Prot_kinase_dom"/>
</dbReference>
<evidence type="ECO:0000259" key="24">
    <source>
        <dbReference type="PROSITE" id="PS50927"/>
    </source>
</evidence>
<evidence type="ECO:0000256" key="18">
    <source>
        <dbReference type="PIRNR" id="PIRNR000641"/>
    </source>
</evidence>
<dbReference type="AlphaFoldDB" id="A0AAV9BR62"/>
<feature type="transmembrane region" description="Helical" evidence="21">
    <location>
        <begin position="439"/>
        <end position="460"/>
    </location>
</feature>
<dbReference type="Pfam" id="PF00024">
    <property type="entry name" value="PAN_1"/>
    <property type="match status" value="1"/>
</dbReference>
<evidence type="ECO:0000256" key="2">
    <source>
        <dbReference type="ARBA" id="ARBA00022527"/>
    </source>
</evidence>
<keyword evidence="10 18" id="KW-0067">ATP-binding</keyword>
<feature type="compositionally biased region" description="Low complexity" evidence="20">
    <location>
        <begin position="831"/>
        <end position="851"/>
    </location>
</feature>
<evidence type="ECO:0000256" key="16">
    <source>
        <dbReference type="ARBA" id="ARBA00047899"/>
    </source>
</evidence>
<dbReference type="PIRSF" id="PIRSF000641">
    <property type="entry name" value="SRK"/>
    <property type="match status" value="1"/>
</dbReference>
<evidence type="ECO:0000256" key="4">
    <source>
        <dbReference type="ARBA" id="ARBA00022679"/>
    </source>
</evidence>
<comment type="subcellular location">
    <subcellularLocation>
        <location evidence="1">Membrane</location>
        <topology evidence="1">Single-pass membrane protein</topology>
    </subcellularLocation>
</comment>
<dbReference type="InterPro" id="IPR024171">
    <property type="entry name" value="SRK-like_kinase"/>
</dbReference>
<evidence type="ECO:0000256" key="1">
    <source>
        <dbReference type="ARBA" id="ARBA00004167"/>
    </source>
</evidence>
<dbReference type="EMBL" id="JAUJYN010000001">
    <property type="protein sequence ID" value="KAK1279311.1"/>
    <property type="molecule type" value="Genomic_DNA"/>
</dbReference>
<reference evidence="26" key="1">
    <citation type="journal article" date="2023" name="Nat. Commun.">
        <title>Diploid and tetraploid genomes of Acorus and the evolution of monocots.</title>
        <authorList>
            <person name="Ma L."/>
            <person name="Liu K.W."/>
            <person name="Li Z."/>
            <person name="Hsiao Y.Y."/>
            <person name="Qi Y."/>
            <person name="Fu T."/>
            <person name="Tang G.D."/>
            <person name="Zhang D."/>
            <person name="Sun W.H."/>
            <person name="Liu D.K."/>
            <person name="Li Y."/>
            <person name="Chen G.Z."/>
            <person name="Liu X.D."/>
            <person name="Liao X.Y."/>
            <person name="Jiang Y.T."/>
            <person name="Yu X."/>
            <person name="Hao Y."/>
            <person name="Huang J."/>
            <person name="Zhao X.W."/>
            <person name="Ke S."/>
            <person name="Chen Y.Y."/>
            <person name="Wu W.L."/>
            <person name="Hsu J.L."/>
            <person name="Lin Y.F."/>
            <person name="Huang M.D."/>
            <person name="Li C.Y."/>
            <person name="Huang L."/>
            <person name="Wang Z.W."/>
            <person name="Zhao X."/>
            <person name="Zhong W.Y."/>
            <person name="Peng D.H."/>
            <person name="Ahmad S."/>
            <person name="Lan S."/>
            <person name="Zhang J.S."/>
            <person name="Tsai W.C."/>
            <person name="Van de Peer Y."/>
            <person name="Liu Z.J."/>
        </authorList>
    </citation>
    <scope>NUCLEOTIDE SEQUENCE</scope>
    <source>
        <strain evidence="26">SCP</strain>
    </source>
</reference>
<reference evidence="26" key="2">
    <citation type="submission" date="2023-06" db="EMBL/GenBank/DDBJ databases">
        <authorList>
            <person name="Ma L."/>
            <person name="Liu K.-W."/>
            <person name="Li Z."/>
            <person name="Hsiao Y.-Y."/>
            <person name="Qi Y."/>
            <person name="Fu T."/>
            <person name="Tang G."/>
            <person name="Zhang D."/>
            <person name="Sun W.-H."/>
            <person name="Liu D.-K."/>
            <person name="Li Y."/>
            <person name="Chen G.-Z."/>
            <person name="Liu X.-D."/>
            <person name="Liao X.-Y."/>
            <person name="Jiang Y.-T."/>
            <person name="Yu X."/>
            <person name="Hao Y."/>
            <person name="Huang J."/>
            <person name="Zhao X.-W."/>
            <person name="Ke S."/>
            <person name="Chen Y.-Y."/>
            <person name="Wu W.-L."/>
            <person name="Hsu J.-L."/>
            <person name="Lin Y.-F."/>
            <person name="Huang M.-D."/>
            <person name="Li C.-Y."/>
            <person name="Huang L."/>
            <person name="Wang Z.-W."/>
            <person name="Zhao X."/>
            <person name="Zhong W.-Y."/>
            <person name="Peng D.-H."/>
            <person name="Ahmad S."/>
            <person name="Lan S."/>
            <person name="Zhang J.-S."/>
            <person name="Tsai W.-C."/>
            <person name="Van De Peer Y."/>
            <person name="Liu Z.-J."/>
        </authorList>
    </citation>
    <scope>NUCLEOTIDE SEQUENCE</scope>
    <source>
        <strain evidence="26">SCP</strain>
        <tissue evidence="26">Leaves</tissue>
    </source>
</reference>
<evidence type="ECO:0000256" key="22">
    <source>
        <dbReference type="SAM" id="SignalP"/>
    </source>
</evidence>
<dbReference type="InterPro" id="IPR011009">
    <property type="entry name" value="Kinase-like_dom_sf"/>
</dbReference>
<gene>
    <name evidence="26" type="ORF">QJS04_geneDACA020693</name>
</gene>
<keyword evidence="13" id="KW-1015">Disulfide bond</keyword>
<dbReference type="SMART" id="SM00220">
    <property type="entry name" value="S_TKc"/>
    <property type="match status" value="1"/>
</dbReference>
<dbReference type="PROSITE" id="PS50011">
    <property type="entry name" value="PROTEIN_KINASE_DOM"/>
    <property type="match status" value="1"/>
</dbReference>